<dbReference type="Proteomes" id="UP000837857">
    <property type="component" value="Chromosome 15"/>
</dbReference>
<accession>A0ABN8HYN1</accession>
<evidence type="ECO:0000313" key="1">
    <source>
        <dbReference type="EMBL" id="CAH2043776.1"/>
    </source>
</evidence>
<sequence>MVVLVMRMIDADYVDPLGQFIPTTLSYPSMSCARAPVSSLGAEASLTSDPRPRSRHVLPPLIGRSKANSQRFVTASVLFLGAGFQAERGFDRIVST</sequence>
<protein>
    <submittedName>
        <fullName evidence="1">Uncharacterized protein</fullName>
    </submittedName>
</protein>
<dbReference type="EMBL" id="OW152827">
    <property type="protein sequence ID" value="CAH2043776.1"/>
    <property type="molecule type" value="Genomic_DNA"/>
</dbReference>
<name>A0ABN8HYN1_9NEOP</name>
<gene>
    <name evidence="1" type="ORF">IPOD504_LOCUS4441</name>
</gene>
<keyword evidence="2" id="KW-1185">Reference proteome</keyword>
<evidence type="ECO:0000313" key="2">
    <source>
        <dbReference type="Proteomes" id="UP000837857"/>
    </source>
</evidence>
<feature type="non-terminal residue" evidence="1">
    <location>
        <position position="96"/>
    </location>
</feature>
<reference evidence="1" key="1">
    <citation type="submission" date="2022-03" db="EMBL/GenBank/DDBJ databases">
        <authorList>
            <person name="Martin H S."/>
        </authorList>
    </citation>
    <scope>NUCLEOTIDE SEQUENCE</scope>
</reference>
<proteinExistence type="predicted"/>
<organism evidence="1 2">
    <name type="scientific">Iphiclides podalirius</name>
    <name type="common">scarce swallowtail</name>
    <dbReference type="NCBI Taxonomy" id="110791"/>
    <lineage>
        <taxon>Eukaryota</taxon>
        <taxon>Metazoa</taxon>
        <taxon>Ecdysozoa</taxon>
        <taxon>Arthropoda</taxon>
        <taxon>Hexapoda</taxon>
        <taxon>Insecta</taxon>
        <taxon>Pterygota</taxon>
        <taxon>Neoptera</taxon>
        <taxon>Endopterygota</taxon>
        <taxon>Lepidoptera</taxon>
        <taxon>Glossata</taxon>
        <taxon>Ditrysia</taxon>
        <taxon>Papilionoidea</taxon>
        <taxon>Papilionidae</taxon>
        <taxon>Papilioninae</taxon>
        <taxon>Iphiclides</taxon>
    </lineage>
</organism>